<dbReference type="InterPro" id="IPR013762">
    <property type="entry name" value="Integrase-like_cat_sf"/>
</dbReference>
<dbReference type="SUPFAM" id="SSF56349">
    <property type="entry name" value="DNA breaking-rejoining enzymes"/>
    <property type="match status" value="1"/>
</dbReference>
<dbReference type="PROSITE" id="PS51192">
    <property type="entry name" value="HELICASE_ATP_BIND_1"/>
    <property type="match status" value="1"/>
</dbReference>
<dbReference type="OrthoDB" id="9758243at2"/>
<dbReference type="InterPro" id="IPR006935">
    <property type="entry name" value="Helicase/UvrB_N"/>
</dbReference>
<name>A0A518AN96_9BACT</name>
<reference evidence="3 4" key="1">
    <citation type="submission" date="2019-02" db="EMBL/GenBank/DDBJ databases">
        <title>Deep-cultivation of Planctomycetes and their phenomic and genomic characterization uncovers novel biology.</title>
        <authorList>
            <person name="Wiegand S."/>
            <person name="Jogler M."/>
            <person name="Boedeker C."/>
            <person name="Pinto D."/>
            <person name="Vollmers J."/>
            <person name="Rivas-Marin E."/>
            <person name="Kohn T."/>
            <person name="Peeters S.H."/>
            <person name="Heuer A."/>
            <person name="Rast P."/>
            <person name="Oberbeckmann S."/>
            <person name="Bunk B."/>
            <person name="Jeske O."/>
            <person name="Meyerdierks A."/>
            <person name="Storesund J.E."/>
            <person name="Kallscheuer N."/>
            <person name="Luecker S."/>
            <person name="Lage O.M."/>
            <person name="Pohl T."/>
            <person name="Merkel B.J."/>
            <person name="Hornburger P."/>
            <person name="Mueller R.-W."/>
            <person name="Bruemmer F."/>
            <person name="Labrenz M."/>
            <person name="Spormann A.M."/>
            <person name="Op den Camp H."/>
            <person name="Overmann J."/>
            <person name="Amann R."/>
            <person name="Jetten M.S.M."/>
            <person name="Mascher T."/>
            <person name="Medema M.H."/>
            <person name="Devos D.P."/>
            <person name="Kaster A.-K."/>
            <person name="Ovreas L."/>
            <person name="Rohde M."/>
            <person name="Galperin M.Y."/>
            <person name="Jogler C."/>
        </authorList>
    </citation>
    <scope>NUCLEOTIDE SEQUENCE [LARGE SCALE GENOMIC DNA]</scope>
    <source>
        <strain evidence="3 4">Pan181</strain>
    </source>
</reference>
<dbReference type="SUPFAM" id="SSF52540">
    <property type="entry name" value="P-loop containing nucleoside triphosphate hydrolases"/>
    <property type="match status" value="2"/>
</dbReference>
<dbReference type="InterPro" id="IPR014001">
    <property type="entry name" value="Helicase_ATP-bd"/>
</dbReference>
<dbReference type="InterPro" id="IPR050742">
    <property type="entry name" value="Helicase_Restrict-Modif_Enz"/>
</dbReference>
<accession>A0A518AN96</accession>
<organism evidence="3 4">
    <name type="scientific">Aeoliella mucimassa</name>
    <dbReference type="NCBI Taxonomy" id="2527972"/>
    <lineage>
        <taxon>Bacteria</taxon>
        <taxon>Pseudomonadati</taxon>
        <taxon>Planctomycetota</taxon>
        <taxon>Planctomycetia</taxon>
        <taxon>Pirellulales</taxon>
        <taxon>Lacipirellulaceae</taxon>
        <taxon>Aeoliella</taxon>
    </lineage>
</organism>
<dbReference type="GO" id="GO:0003677">
    <property type="term" value="F:DNA binding"/>
    <property type="evidence" value="ECO:0007669"/>
    <property type="project" value="InterPro"/>
</dbReference>
<dbReference type="GO" id="GO:0005829">
    <property type="term" value="C:cytosol"/>
    <property type="evidence" value="ECO:0007669"/>
    <property type="project" value="TreeGrafter"/>
</dbReference>
<proteinExistence type="predicted"/>
<dbReference type="AlphaFoldDB" id="A0A518AN96"/>
<dbReference type="InterPro" id="IPR027417">
    <property type="entry name" value="P-loop_NTPase"/>
</dbReference>
<dbReference type="GO" id="GO:0006310">
    <property type="term" value="P:DNA recombination"/>
    <property type="evidence" value="ECO:0007669"/>
    <property type="project" value="UniProtKB-KW"/>
</dbReference>
<evidence type="ECO:0000313" key="3">
    <source>
        <dbReference type="EMBL" id="QDU56202.1"/>
    </source>
</evidence>
<evidence type="ECO:0000313" key="4">
    <source>
        <dbReference type="Proteomes" id="UP000315750"/>
    </source>
</evidence>
<dbReference type="InterPro" id="IPR011010">
    <property type="entry name" value="DNA_brk_join_enz"/>
</dbReference>
<dbReference type="EMBL" id="CP036278">
    <property type="protein sequence ID" value="QDU56202.1"/>
    <property type="molecule type" value="Genomic_DNA"/>
</dbReference>
<keyword evidence="1" id="KW-0233">DNA recombination</keyword>
<evidence type="ECO:0000256" key="1">
    <source>
        <dbReference type="ARBA" id="ARBA00023172"/>
    </source>
</evidence>
<dbReference type="KEGG" id="amuc:Pan181_24100"/>
<sequence>MTTPSPRLPKYCRQREKNRPDRAYVVVDGKRIQLGEHGSKDSYRRYAEALESDPESPAVELPIVAVSDPTMVRLMAEYLKFAITRYGGNKTSEVTHLRGLMKLLRKRYADDLAKDFGPKAYKLVRLDMIAANWSRTYIRDQCGRLKRMIAYGVEEELLPGDAKHRLDAVGPLRRGEHGVRETPKVKPVSVADLQATIKELTPVRADMVNLLLLTGMRPGELCQIDKEFIDMAGDVWLYRPPTHKTQHKDKSRVIPIGPKAQKLLTPYLFRSPCFPWTRDSLRKSIRRAAKRAKVPHWRSADAPTRRPRILFLADRNILADQAFNSFSAFDEDALVRIDPEIIKKKGRVPKNGSVFFTIFQTFMTGTDESGESSPNFGDYPPDFFDFIVIDECHRGGANDESNWRGILEYFSPAVQLGLTATPKRKDNADTYRYFGEPVYTYSLKEGINDGYLTPFKVRQIETTLDTYVYTSDDTIVEGQVKQGKRYEEEDFNRIIEIDEREMHRVKLFMEQIDQSQKTLVFCAKQGHALTIRDIINQLKSSTHPDYCVRVTADDGPEGERFLKTFQDNEKTIPTILTTSQKLSTGVDECVVVIAKQLTTVNSLLIMSAAIPRDSLPVRTRRIAGETLKDHGHVLGMFEAGQASDFGKREICVAEQLFHAPDLCSSYFLLG</sequence>
<dbReference type="GO" id="GO:0016787">
    <property type="term" value="F:hydrolase activity"/>
    <property type="evidence" value="ECO:0007669"/>
    <property type="project" value="InterPro"/>
</dbReference>
<dbReference type="PANTHER" id="PTHR47396">
    <property type="entry name" value="TYPE I RESTRICTION ENZYME ECOKI R PROTEIN"/>
    <property type="match status" value="1"/>
</dbReference>
<evidence type="ECO:0000259" key="2">
    <source>
        <dbReference type="PROSITE" id="PS51192"/>
    </source>
</evidence>
<dbReference type="Proteomes" id="UP000315750">
    <property type="component" value="Chromosome"/>
</dbReference>
<feature type="domain" description="Helicase ATP-binding" evidence="2">
    <location>
        <begin position="305"/>
        <end position="440"/>
    </location>
</feature>
<dbReference type="PANTHER" id="PTHR47396:SF1">
    <property type="entry name" value="ATP-DEPENDENT HELICASE IRC3-RELATED"/>
    <property type="match status" value="1"/>
</dbReference>
<dbReference type="GO" id="GO:0015074">
    <property type="term" value="P:DNA integration"/>
    <property type="evidence" value="ECO:0007669"/>
    <property type="project" value="InterPro"/>
</dbReference>
<gene>
    <name evidence="3" type="ORF">Pan181_24100</name>
</gene>
<dbReference type="Gene3D" id="3.40.50.300">
    <property type="entry name" value="P-loop containing nucleotide triphosphate hydrolases"/>
    <property type="match status" value="2"/>
</dbReference>
<dbReference type="GO" id="GO:0005524">
    <property type="term" value="F:ATP binding"/>
    <property type="evidence" value="ECO:0007669"/>
    <property type="project" value="InterPro"/>
</dbReference>
<dbReference type="Gene3D" id="1.10.443.10">
    <property type="entry name" value="Intergrase catalytic core"/>
    <property type="match status" value="1"/>
</dbReference>
<dbReference type="Pfam" id="PF04851">
    <property type="entry name" value="ResIII"/>
    <property type="match status" value="1"/>
</dbReference>
<keyword evidence="4" id="KW-1185">Reference proteome</keyword>
<protein>
    <submittedName>
        <fullName evidence="3">Type I restriction enzyme EcoKI subunit R</fullName>
    </submittedName>
</protein>